<dbReference type="InterPro" id="IPR003406">
    <property type="entry name" value="Glyco_trans_14"/>
</dbReference>
<keyword evidence="2" id="KW-0328">Glycosyltransferase</keyword>
<evidence type="ECO:0008006" key="7">
    <source>
        <dbReference type="Google" id="ProtNLM"/>
    </source>
</evidence>
<comment type="subcellular location">
    <subcellularLocation>
        <location evidence="1">Membrane</location>
        <topology evidence="1">Single-pass type II membrane protein</topology>
    </subcellularLocation>
</comment>
<evidence type="ECO:0000256" key="3">
    <source>
        <dbReference type="ARBA" id="ARBA00022679"/>
    </source>
</evidence>
<dbReference type="GO" id="GO:0016020">
    <property type="term" value="C:membrane"/>
    <property type="evidence" value="ECO:0007669"/>
    <property type="project" value="UniProtKB-SubCell"/>
</dbReference>
<dbReference type="AlphaFoldDB" id="A0A6V7NZY5"/>
<dbReference type="PANTHER" id="PTHR45719">
    <property type="entry name" value="GLYCOSYLTRANSFERASE"/>
    <property type="match status" value="1"/>
</dbReference>
<dbReference type="Pfam" id="PF02485">
    <property type="entry name" value="Branch"/>
    <property type="match status" value="1"/>
</dbReference>
<evidence type="ECO:0000256" key="4">
    <source>
        <dbReference type="ARBA" id="ARBA00023136"/>
    </source>
</evidence>
<dbReference type="EMBL" id="LR862143">
    <property type="protein sequence ID" value="CAD1824135.1"/>
    <property type="molecule type" value="Genomic_DNA"/>
</dbReference>
<evidence type="ECO:0000313" key="6">
    <source>
        <dbReference type="EMBL" id="CAD1824135.1"/>
    </source>
</evidence>
<dbReference type="GO" id="GO:0015020">
    <property type="term" value="F:glucuronosyltransferase activity"/>
    <property type="evidence" value="ECO:0007669"/>
    <property type="project" value="InterPro"/>
</dbReference>
<evidence type="ECO:0000256" key="2">
    <source>
        <dbReference type="ARBA" id="ARBA00022676"/>
    </source>
</evidence>
<keyword evidence="5" id="KW-0325">Glycoprotein</keyword>
<keyword evidence="4" id="KW-0472">Membrane</keyword>
<gene>
    <name evidence="6" type="ORF">CB5_LOCUS7346</name>
</gene>
<accession>A0A6V7NZY5</accession>
<sequence length="436" mass="48721">MLLRYVRGRVISGLFECDINRFPDIVEHDTLKTEIANAPTCCDNGEASEVAPYPHRNSMRRPHTRVPQRHDPARIRALARPRVPAVRRARTGGAESAGSPPIGAGRAPRIAYFVSGSRGDLERLWRALRALYHPRNIYAVHLDRDSPAPERSELRARVAAEPVFARAGNVHVVNRSNMVTYRGPTMVANTLHACAILLRISDGWDWFINLSASDYPLVPQDDILHTFSKLPRNLNFIEHTSNLGWKEDQRAKPIIIDPGLYRSQKSDVFWASQKRELPDAFKLFTGSAWMALSRAFVEYCVVGWDNLPRTLLMYYTNFVSAPEGYFQTVICNTPDFAPTAVNHDLHYISWDVPPKQHPHVLSLADADAMIGSGAPFARKFARDDPVLDKIDVELLGLLQPLANGTGFVPGGWCAGSPPCSEVRDIGRLHPGRGRRG</sequence>
<protein>
    <recommendedName>
        <fullName evidence="7">Beta-glucuronosyltransferase GlcAT14A</fullName>
    </recommendedName>
</protein>
<dbReference type="PANTHER" id="PTHR45719:SF7">
    <property type="entry name" value="OS01G0201100 PROTEIN"/>
    <property type="match status" value="1"/>
</dbReference>
<proteinExistence type="predicted"/>
<name>A0A6V7NZY5_ANACO</name>
<evidence type="ECO:0000256" key="1">
    <source>
        <dbReference type="ARBA" id="ARBA00004606"/>
    </source>
</evidence>
<organism evidence="6">
    <name type="scientific">Ananas comosus var. bracteatus</name>
    <name type="common">red pineapple</name>
    <dbReference type="NCBI Taxonomy" id="296719"/>
    <lineage>
        <taxon>Eukaryota</taxon>
        <taxon>Viridiplantae</taxon>
        <taxon>Streptophyta</taxon>
        <taxon>Embryophyta</taxon>
        <taxon>Tracheophyta</taxon>
        <taxon>Spermatophyta</taxon>
        <taxon>Magnoliopsida</taxon>
        <taxon>Liliopsida</taxon>
        <taxon>Poales</taxon>
        <taxon>Bromeliaceae</taxon>
        <taxon>Bromelioideae</taxon>
        <taxon>Ananas</taxon>
    </lineage>
</organism>
<dbReference type="InterPro" id="IPR044610">
    <property type="entry name" value="GLCAT14A/B/C"/>
</dbReference>
<keyword evidence="3" id="KW-0808">Transferase</keyword>
<evidence type="ECO:0000256" key="5">
    <source>
        <dbReference type="ARBA" id="ARBA00023180"/>
    </source>
</evidence>
<reference evidence="6" key="1">
    <citation type="submission" date="2020-07" db="EMBL/GenBank/DDBJ databases">
        <authorList>
            <person name="Lin J."/>
        </authorList>
    </citation>
    <scope>NUCLEOTIDE SEQUENCE</scope>
</reference>